<keyword evidence="3" id="KW-1185">Reference proteome</keyword>
<dbReference type="Pfam" id="PF00480">
    <property type="entry name" value="ROK"/>
    <property type="match status" value="1"/>
</dbReference>
<dbReference type="CDD" id="cd00090">
    <property type="entry name" value="HTH_ARSR"/>
    <property type="match status" value="1"/>
</dbReference>
<dbReference type="GO" id="GO:0003700">
    <property type="term" value="F:DNA-binding transcription factor activity"/>
    <property type="evidence" value="ECO:0007669"/>
    <property type="project" value="InterPro"/>
</dbReference>
<dbReference type="EMBL" id="CP036263">
    <property type="protein sequence ID" value="QDT00402.1"/>
    <property type="molecule type" value="Genomic_DNA"/>
</dbReference>
<dbReference type="InterPro" id="IPR036390">
    <property type="entry name" value="WH_DNA-bd_sf"/>
</dbReference>
<dbReference type="InterPro" id="IPR043129">
    <property type="entry name" value="ATPase_NBD"/>
</dbReference>
<evidence type="ECO:0000313" key="3">
    <source>
        <dbReference type="Proteomes" id="UP000319852"/>
    </source>
</evidence>
<dbReference type="InterPro" id="IPR011991">
    <property type="entry name" value="ArsR-like_HTH"/>
</dbReference>
<reference evidence="2 3" key="1">
    <citation type="submission" date="2019-02" db="EMBL/GenBank/DDBJ databases">
        <title>Deep-cultivation of Planctomycetes and their phenomic and genomic characterization uncovers novel biology.</title>
        <authorList>
            <person name="Wiegand S."/>
            <person name="Jogler M."/>
            <person name="Boedeker C."/>
            <person name="Pinto D."/>
            <person name="Vollmers J."/>
            <person name="Rivas-Marin E."/>
            <person name="Kohn T."/>
            <person name="Peeters S.H."/>
            <person name="Heuer A."/>
            <person name="Rast P."/>
            <person name="Oberbeckmann S."/>
            <person name="Bunk B."/>
            <person name="Jeske O."/>
            <person name="Meyerdierks A."/>
            <person name="Storesund J.E."/>
            <person name="Kallscheuer N."/>
            <person name="Luecker S."/>
            <person name="Lage O.M."/>
            <person name="Pohl T."/>
            <person name="Merkel B.J."/>
            <person name="Hornburger P."/>
            <person name="Mueller R.-W."/>
            <person name="Bruemmer F."/>
            <person name="Labrenz M."/>
            <person name="Spormann A.M."/>
            <person name="Op den Camp H."/>
            <person name="Overmann J."/>
            <person name="Amann R."/>
            <person name="Jetten M.S.M."/>
            <person name="Mascher T."/>
            <person name="Medema M.H."/>
            <person name="Devos D.P."/>
            <person name="Kaster A.-K."/>
            <person name="Ovreas L."/>
            <person name="Rohde M."/>
            <person name="Galperin M.Y."/>
            <person name="Jogler C."/>
        </authorList>
    </citation>
    <scope>NUCLEOTIDE SEQUENCE [LARGE SCALE GENOMIC DNA]</scope>
    <source>
        <strain evidence="2 3">HG15A2</strain>
    </source>
</reference>
<dbReference type="PANTHER" id="PTHR18964:SF173">
    <property type="entry name" value="GLUCOKINASE"/>
    <property type="match status" value="1"/>
</dbReference>
<dbReference type="KEGG" id="amob:HG15A2_37380"/>
<dbReference type="PANTHER" id="PTHR18964">
    <property type="entry name" value="ROK (REPRESSOR, ORF, KINASE) FAMILY"/>
    <property type="match status" value="1"/>
</dbReference>
<name>A0A517MZT7_9BACT</name>
<feature type="domain" description="HTH marR-type" evidence="1">
    <location>
        <begin position="5"/>
        <end position="53"/>
    </location>
</feature>
<evidence type="ECO:0000313" key="2">
    <source>
        <dbReference type="EMBL" id="QDT00402.1"/>
    </source>
</evidence>
<evidence type="ECO:0000259" key="1">
    <source>
        <dbReference type="Pfam" id="PF13463"/>
    </source>
</evidence>
<organism evidence="2 3">
    <name type="scientific">Adhaeretor mobilis</name>
    <dbReference type="NCBI Taxonomy" id="1930276"/>
    <lineage>
        <taxon>Bacteria</taxon>
        <taxon>Pseudomonadati</taxon>
        <taxon>Planctomycetota</taxon>
        <taxon>Planctomycetia</taxon>
        <taxon>Pirellulales</taxon>
        <taxon>Lacipirellulaceae</taxon>
        <taxon>Adhaeretor</taxon>
    </lineage>
</organism>
<proteinExistence type="predicted"/>
<dbReference type="Proteomes" id="UP000319852">
    <property type="component" value="Chromosome"/>
</dbReference>
<dbReference type="AlphaFoldDB" id="A0A517MZT7"/>
<accession>A0A517MZT7</accession>
<dbReference type="SUPFAM" id="SSF46785">
    <property type="entry name" value="Winged helix' DNA-binding domain"/>
    <property type="match status" value="1"/>
</dbReference>
<dbReference type="InterPro" id="IPR036388">
    <property type="entry name" value="WH-like_DNA-bd_sf"/>
</dbReference>
<dbReference type="Gene3D" id="3.30.420.40">
    <property type="match status" value="2"/>
</dbReference>
<gene>
    <name evidence="2" type="primary">nagC_2</name>
    <name evidence="2" type="ORF">HG15A2_37380</name>
</gene>
<sequence>MSNLSDRSILDLIRAGRAQTQAEVCRLTGMRSSTISCVLKRLREAGLVETVGKRVVGPGKPATVFRFAPPGEVLAVHIDGSHAEVGIVTLAGTVLTECSVELGKSPEPHALLQELSGRARQLAEQSDIKWGGLRALGLSVNGYVSPDGVLQFSTVLPWRDVSVVQLAREAFGLTVYCSDGRSRAVAEYRHGAGQGSEVMLFFNAADGVSARPVVRGELFRGARSHSGEIGHIVVTPNGPHCGCGQRGCLEATISGPALVRRIIADTAADSKLAQEPAIARLVHLAENSRASKVVDELVRLATEEQFAYAQRMVDEVVSSAGRALGTAVACFDPDCIVIDGYIFRNRPALLHRLWQSANTHFNPDYSEVVRLTPAMLGASAELISLATFVGDSLAYTPELTG</sequence>
<dbReference type="OrthoDB" id="9795247at2"/>
<dbReference type="RefSeq" id="WP_145061878.1">
    <property type="nucleotide sequence ID" value="NZ_CP036263.1"/>
</dbReference>
<dbReference type="SUPFAM" id="SSF53067">
    <property type="entry name" value="Actin-like ATPase domain"/>
    <property type="match status" value="1"/>
</dbReference>
<dbReference type="Pfam" id="PF13463">
    <property type="entry name" value="HTH_27"/>
    <property type="match status" value="1"/>
</dbReference>
<dbReference type="InterPro" id="IPR000600">
    <property type="entry name" value="ROK"/>
</dbReference>
<protein>
    <submittedName>
        <fullName evidence="2">N-acetylglucosamine repressor</fullName>
    </submittedName>
</protein>
<dbReference type="InterPro" id="IPR000835">
    <property type="entry name" value="HTH_MarR-typ"/>
</dbReference>
<dbReference type="Gene3D" id="1.10.10.10">
    <property type="entry name" value="Winged helix-like DNA-binding domain superfamily/Winged helix DNA-binding domain"/>
    <property type="match status" value="1"/>
</dbReference>